<dbReference type="Proteomes" id="UP000059680">
    <property type="component" value="Chromosome 1"/>
</dbReference>
<evidence type="ECO:0000313" key="2">
    <source>
        <dbReference type="Proteomes" id="UP000059680"/>
    </source>
</evidence>
<dbReference type="AlphaFoldDB" id="A0A0P0V806"/>
<name>A0A0P0V806_ORYSJ</name>
<evidence type="ECO:0000313" key="1">
    <source>
        <dbReference type="EMBL" id="BAS74260.1"/>
    </source>
</evidence>
<dbReference type="InParanoid" id="A0A0P0V806"/>
<reference evidence="1 2" key="3">
    <citation type="journal article" date="2013" name="Rice">
        <title>Improvement of the Oryza sativa Nipponbare reference genome using next generation sequence and optical map data.</title>
        <authorList>
            <person name="Kawahara Y."/>
            <person name="de la Bastide M."/>
            <person name="Hamilton J.P."/>
            <person name="Kanamori H."/>
            <person name="McCombie W.R."/>
            <person name="Ouyang S."/>
            <person name="Schwartz D.C."/>
            <person name="Tanaka T."/>
            <person name="Wu J."/>
            <person name="Zhou S."/>
            <person name="Childs K.L."/>
            <person name="Davidson R.M."/>
            <person name="Lin H."/>
            <person name="Quesada-Ocampo L."/>
            <person name="Vaillancourt B."/>
            <person name="Sakai H."/>
            <person name="Lee S.S."/>
            <person name="Kim J."/>
            <person name="Numa H."/>
            <person name="Itoh T."/>
            <person name="Buell C.R."/>
            <person name="Matsumoto T."/>
        </authorList>
    </citation>
    <scope>NUCLEOTIDE SEQUENCE [LARGE SCALE GENOMIC DNA]</scope>
    <source>
        <strain evidence="2">cv. Nipponbare</strain>
    </source>
</reference>
<dbReference type="Gramene" id="Os01t0739300-01">
    <property type="protein sequence ID" value="Os01t0739300-01"/>
    <property type="gene ID" value="Os01g0739300"/>
</dbReference>
<sequence>KQKRSIVPSSSFLVLIATRHSSQLAAPIHLLAAGSDAFGLVANESRGGRKESVLNPVGFGRLEAGGHWIQPP</sequence>
<organism evidence="1 2">
    <name type="scientific">Oryza sativa subsp. japonica</name>
    <name type="common">Rice</name>
    <dbReference type="NCBI Taxonomy" id="39947"/>
    <lineage>
        <taxon>Eukaryota</taxon>
        <taxon>Viridiplantae</taxon>
        <taxon>Streptophyta</taxon>
        <taxon>Embryophyta</taxon>
        <taxon>Tracheophyta</taxon>
        <taxon>Spermatophyta</taxon>
        <taxon>Magnoliopsida</taxon>
        <taxon>Liliopsida</taxon>
        <taxon>Poales</taxon>
        <taxon>Poaceae</taxon>
        <taxon>BOP clade</taxon>
        <taxon>Oryzoideae</taxon>
        <taxon>Oryzeae</taxon>
        <taxon>Oryzinae</taxon>
        <taxon>Oryza</taxon>
        <taxon>Oryza sativa</taxon>
    </lineage>
</organism>
<proteinExistence type="predicted"/>
<reference evidence="1 2" key="2">
    <citation type="journal article" date="2013" name="Plant Cell Physiol.">
        <title>Rice Annotation Project Database (RAP-DB): an integrative and interactive database for rice genomics.</title>
        <authorList>
            <person name="Sakai H."/>
            <person name="Lee S.S."/>
            <person name="Tanaka T."/>
            <person name="Numa H."/>
            <person name="Kim J."/>
            <person name="Kawahara Y."/>
            <person name="Wakimoto H."/>
            <person name="Yang C.C."/>
            <person name="Iwamoto M."/>
            <person name="Abe T."/>
            <person name="Yamada Y."/>
            <person name="Muto A."/>
            <person name="Inokuchi H."/>
            <person name="Ikemura T."/>
            <person name="Matsumoto T."/>
            <person name="Sasaki T."/>
            <person name="Itoh T."/>
        </authorList>
    </citation>
    <scope>NUCLEOTIDE SEQUENCE [LARGE SCALE GENOMIC DNA]</scope>
    <source>
        <strain evidence="2">cv. Nipponbare</strain>
    </source>
</reference>
<dbReference type="EMBL" id="AP014957">
    <property type="protein sequence ID" value="BAS74260.1"/>
    <property type="molecule type" value="Genomic_DNA"/>
</dbReference>
<gene>
    <name evidence="1" type="ordered locus">Os01g0739300</name>
    <name evidence="1" type="ORF">OSNPB_010739300</name>
</gene>
<reference evidence="2" key="1">
    <citation type="journal article" date="2005" name="Nature">
        <title>The map-based sequence of the rice genome.</title>
        <authorList>
            <consortium name="International rice genome sequencing project (IRGSP)"/>
            <person name="Matsumoto T."/>
            <person name="Wu J."/>
            <person name="Kanamori H."/>
            <person name="Katayose Y."/>
            <person name="Fujisawa M."/>
            <person name="Namiki N."/>
            <person name="Mizuno H."/>
            <person name="Yamamoto K."/>
            <person name="Antonio B.A."/>
            <person name="Baba T."/>
            <person name="Sakata K."/>
            <person name="Nagamura Y."/>
            <person name="Aoki H."/>
            <person name="Arikawa K."/>
            <person name="Arita K."/>
            <person name="Bito T."/>
            <person name="Chiden Y."/>
            <person name="Fujitsuka N."/>
            <person name="Fukunaka R."/>
            <person name="Hamada M."/>
            <person name="Harada C."/>
            <person name="Hayashi A."/>
            <person name="Hijishita S."/>
            <person name="Honda M."/>
            <person name="Hosokawa S."/>
            <person name="Ichikawa Y."/>
            <person name="Idonuma A."/>
            <person name="Iijima M."/>
            <person name="Ikeda M."/>
            <person name="Ikeno M."/>
            <person name="Ito K."/>
            <person name="Ito S."/>
            <person name="Ito T."/>
            <person name="Ito Y."/>
            <person name="Ito Y."/>
            <person name="Iwabuchi A."/>
            <person name="Kamiya K."/>
            <person name="Karasawa W."/>
            <person name="Kurita K."/>
            <person name="Katagiri S."/>
            <person name="Kikuta A."/>
            <person name="Kobayashi H."/>
            <person name="Kobayashi N."/>
            <person name="Machita K."/>
            <person name="Maehara T."/>
            <person name="Masukawa M."/>
            <person name="Mizubayashi T."/>
            <person name="Mukai Y."/>
            <person name="Nagasaki H."/>
            <person name="Nagata Y."/>
            <person name="Naito S."/>
            <person name="Nakashima M."/>
            <person name="Nakama Y."/>
            <person name="Nakamichi Y."/>
            <person name="Nakamura M."/>
            <person name="Meguro A."/>
            <person name="Negishi M."/>
            <person name="Ohta I."/>
            <person name="Ohta T."/>
            <person name="Okamoto M."/>
            <person name="Ono N."/>
            <person name="Saji S."/>
            <person name="Sakaguchi M."/>
            <person name="Sakai K."/>
            <person name="Shibata M."/>
            <person name="Shimokawa T."/>
            <person name="Song J."/>
            <person name="Takazaki Y."/>
            <person name="Terasawa K."/>
            <person name="Tsugane M."/>
            <person name="Tsuji K."/>
            <person name="Ueda S."/>
            <person name="Waki K."/>
            <person name="Yamagata H."/>
            <person name="Yamamoto M."/>
            <person name="Yamamoto S."/>
            <person name="Yamane H."/>
            <person name="Yoshiki S."/>
            <person name="Yoshihara R."/>
            <person name="Yukawa K."/>
            <person name="Zhong H."/>
            <person name="Yano M."/>
            <person name="Yuan Q."/>
            <person name="Ouyang S."/>
            <person name="Liu J."/>
            <person name="Jones K.M."/>
            <person name="Gansberger K."/>
            <person name="Moffat K."/>
            <person name="Hill J."/>
            <person name="Bera J."/>
            <person name="Fadrosh D."/>
            <person name="Jin S."/>
            <person name="Johri S."/>
            <person name="Kim M."/>
            <person name="Overton L."/>
            <person name="Reardon M."/>
            <person name="Tsitrin T."/>
            <person name="Vuong H."/>
            <person name="Weaver B."/>
            <person name="Ciecko A."/>
            <person name="Tallon L."/>
            <person name="Jackson J."/>
            <person name="Pai G."/>
            <person name="Aken S.V."/>
            <person name="Utterback T."/>
            <person name="Reidmuller S."/>
            <person name="Feldblyum T."/>
            <person name="Hsiao J."/>
            <person name="Zismann V."/>
            <person name="Iobst S."/>
            <person name="de Vazeille A.R."/>
            <person name="Buell C.R."/>
            <person name="Ying K."/>
            <person name="Li Y."/>
            <person name="Lu T."/>
            <person name="Huang Y."/>
            <person name="Zhao Q."/>
            <person name="Feng Q."/>
            <person name="Zhang L."/>
            <person name="Zhu J."/>
            <person name="Weng Q."/>
            <person name="Mu J."/>
            <person name="Lu Y."/>
            <person name="Fan D."/>
            <person name="Liu Y."/>
            <person name="Guan J."/>
            <person name="Zhang Y."/>
            <person name="Yu S."/>
            <person name="Liu X."/>
            <person name="Zhang Y."/>
            <person name="Hong G."/>
            <person name="Han B."/>
            <person name="Choisne N."/>
            <person name="Demange N."/>
            <person name="Orjeda G."/>
            <person name="Samain S."/>
            <person name="Cattolico L."/>
            <person name="Pelletier E."/>
            <person name="Couloux A."/>
            <person name="Segurens B."/>
            <person name="Wincker P."/>
            <person name="D'Hont A."/>
            <person name="Scarpelli C."/>
            <person name="Weissenbach J."/>
            <person name="Salanoubat M."/>
            <person name="Quetier F."/>
            <person name="Yu Y."/>
            <person name="Kim H.R."/>
            <person name="Rambo T."/>
            <person name="Currie J."/>
            <person name="Collura K."/>
            <person name="Luo M."/>
            <person name="Yang T."/>
            <person name="Ammiraju J.S.S."/>
            <person name="Engler F."/>
            <person name="Soderlund C."/>
            <person name="Wing R.A."/>
            <person name="Palmer L.E."/>
            <person name="de la Bastide M."/>
            <person name="Spiegel L."/>
            <person name="Nascimento L."/>
            <person name="Zutavern T."/>
            <person name="O'Shaughnessy A."/>
            <person name="Dike S."/>
            <person name="Dedhia N."/>
            <person name="Preston R."/>
            <person name="Balija V."/>
            <person name="McCombie W.R."/>
            <person name="Chow T."/>
            <person name="Chen H."/>
            <person name="Chung M."/>
            <person name="Chen C."/>
            <person name="Shaw J."/>
            <person name="Wu H."/>
            <person name="Hsiao K."/>
            <person name="Chao Y."/>
            <person name="Chu M."/>
            <person name="Cheng C."/>
            <person name="Hour A."/>
            <person name="Lee P."/>
            <person name="Lin S."/>
            <person name="Lin Y."/>
            <person name="Liou J."/>
            <person name="Liu S."/>
            <person name="Hsing Y."/>
            <person name="Raghuvanshi S."/>
            <person name="Mohanty A."/>
            <person name="Bharti A.K."/>
            <person name="Gaur A."/>
            <person name="Gupta V."/>
            <person name="Kumar D."/>
            <person name="Ravi V."/>
            <person name="Vij S."/>
            <person name="Kapur A."/>
            <person name="Khurana P."/>
            <person name="Khurana P."/>
            <person name="Khurana J.P."/>
            <person name="Tyagi A.K."/>
            <person name="Gaikwad K."/>
            <person name="Singh A."/>
            <person name="Dalal V."/>
            <person name="Srivastava S."/>
            <person name="Dixit A."/>
            <person name="Pal A.K."/>
            <person name="Ghazi I.A."/>
            <person name="Yadav M."/>
            <person name="Pandit A."/>
            <person name="Bhargava A."/>
            <person name="Sureshbabu K."/>
            <person name="Batra K."/>
            <person name="Sharma T.R."/>
            <person name="Mohapatra T."/>
            <person name="Singh N.K."/>
            <person name="Messing J."/>
            <person name="Nelson A.B."/>
            <person name="Fuks G."/>
            <person name="Kavchok S."/>
            <person name="Keizer G."/>
            <person name="Linton E."/>
            <person name="Llaca V."/>
            <person name="Song R."/>
            <person name="Tanyolac B."/>
            <person name="Young S."/>
            <person name="Ho-Il K."/>
            <person name="Hahn J.H."/>
            <person name="Sangsakoo G."/>
            <person name="Vanavichit A."/>
            <person name="de Mattos Luiz.A.T."/>
            <person name="Zimmer P.D."/>
            <person name="Malone G."/>
            <person name="Dellagostin O."/>
            <person name="de Oliveira A.C."/>
            <person name="Bevan M."/>
            <person name="Bancroft I."/>
            <person name="Minx P."/>
            <person name="Cordum H."/>
            <person name="Wilson R."/>
            <person name="Cheng Z."/>
            <person name="Jin W."/>
            <person name="Jiang J."/>
            <person name="Leong S.A."/>
            <person name="Iwama H."/>
            <person name="Gojobori T."/>
            <person name="Itoh T."/>
            <person name="Niimura Y."/>
            <person name="Fujii Y."/>
            <person name="Habara T."/>
            <person name="Sakai H."/>
            <person name="Sato Y."/>
            <person name="Wilson G."/>
            <person name="Kumar K."/>
            <person name="McCouch S."/>
            <person name="Juretic N."/>
            <person name="Hoen D."/>
            <person name="Wright S."/>
            <person name="Bruskiewich R."/>
            <person name="Bureau T."/>
            <person name="Miyao A."/>
            <person name="Hirochika H."/>
            <person name="Nishikawa T."/>
            <person name="Kadowaki K."/>
            <person name="Sugiura M."/>
            <person name="Burr B."/>
            <person name="Sasaki T."/>
        </authorList>
    </citation>
    <scope>NUCLEOTIDE SEQUENCE [LARGE SCALE GENOMIC DNA]</scope>
    <source>
        <strain evidence="2">cv. Nipponbare</strain>
    </source>
</reference>
<feature type="non-terminal residue" evidence="1">
    <location>
        <position position="1"/>
    </location>
</feature>
<accession>A0A0P0V806</accession>
<protein>
    <submittedName>
        <fullName evidence="1">Os01g0739300 protein</fullName>
    </submittedName>
</protein>
<dbReference type="PaxDb" id="39947-A0A0P0V806"/>
<keyword evidence="2" id="KW-1185">Reference proteome</keyword>